<sequence length="174" mass="18811">MEYTFTLKYQLSPQDCNPDEIVERLGAEGCDDALIGIGQPGRIALDFARDAQTAKDALLSALADIRRAVPSAKLIEASPDFVGLTDVAEIVGVSRQNMRKLMVTHATSFPAPVHEGSSAVWHLADVLSWLQAKGGYLLTPAIVEIAATTMQINLAKEARQMAPKVQREIRALVA</sequence>
<proteinExistence type="predicted"/>
<dbReference type="KEGG" id="pacr:FXN63_01850"/>
<dbReference type="OrthoDB" id="7860618at2"/>
<evidence type="ECO:0000313" key="1">
    <source>
        <dbReference type="EMBL" id="QEI04723.1"/>
    </source>
</evidence>
<dbReference type="RefSeq" id="WP_148812302.1">
    <property type="nucleotide sequence ID" value="NZ_CP043046.1"/>
</dbReference>
<keyword evidence="1" id="KW-0238">DNA-binding</keyword>
<organism evidence="1 2">
    <name type="scientific">Pigmentiphaga aceris</name>
    <dbReference type="NCBI Taxonomy" id="1940612"/>
    <lineage>
        <taxon>Bacteria</taxon>
        <taxon>Pseudomonadati</taxon>
        <taxon>Pseudomonadota</taxon>
        <taxon>Betaproteobacteria</taxon>
        <taxon>Burkholderiales</taxon>
        <taxon>Alcaligenaceae</taxon>
        <taxon>Pigmentiphaga</taxon>
    </lineage>
</organism>
<keyword evidence="2" id="KW-1185">Reference proteome</keyword>
<evidence type="ECO:0000313" key="2">
    <source>
        <dbReference type="Proteomes" id="UP000325161"/>
    </source>
</evidence>
<dbReference type="EMBL" id="CP043046">
    <property type="protein sequence ID" value="QEI04723.1"/>
    <property type="molecule type" value="Genomic_DNA"/>
</dbReference>
<dbReference type="Proteomes" id="UP000325161">
    <property type="component" value="Chromosome"/>
</dbReference>
<dbReference type="AlphaFoldDB" id="A0A5C0ATW1"/>
<gene>
    <name evidence="1" type="ORF">FXN63_01850</name>
</gene>
<dbReference type="GO" id="GO:0003677">
    <property type="term" value="F:DNA binding"/>
    <property type="evidence" value="ECO:0007669"/>
    <property type="project" value="UniProtKB-KW"/>
</dbReference>
<accession>A0A5C0ATW1</accession>
<protein>
    <submittedName>
        <fullName evidence="1">DNA-binding protein</fullName>
    </submittedName>
</protein>
<reference evidence="1 2" key="1">
    <citation type="submission" date="2019-08" db="EMBL/GenBank/DDBJ databases">
        <title>Amphibian skin-associated Pigmentiphaga: genome sequence and occurrence across geography and hosts.</title>
        <authorList>
            <person name="Bletz M.C."/>
            <person name="Bunk B."/>
            <person name="Sproeer C."/>
            <person name="Biwer P."/>
            <person name="Reiter S."/>
            <person name="Rabemananjara F.C.E."/>
            <person name="Schulz S."/>
            <person name="Overmann J."/>
            <person name="Vences M."/>
        </authorList>
    </citation>
    <scope>NUCLEOTIDE SEQUENCE [LARGE SCALE GENOMIC DNA]</scope>
    <source>
        <strain evidence="1 2">Mada1488</strain>
    </source>
</reference>
<name>A0A5C0ATW1_9BURK</name>